<dbReference type="Proteomes" id="UP001595583">
    <property type="component" value="Unassembled WGS sequence"/>
</dbReference>
<reference evidence="6" key="1">
    <citation type="journal article" date="2019" name="Int. J. Syst. Evol. Microbiol.">
        <title>The Global Catalogue of Microorganisms (GCM) 10K type strain sequencing project: providing services to taxonomists for standard genome sequencing and annotation.</title>
        <authorList>
            <consortium name="The Broad Institute Genomics Platform"/>
            <consortium name="The Broad Institute Genome Sequencing Center for Infectious Disease"/>
            <person name="Wu L."/>
            <person name="Ma J."/>
        </authorList>
    </citation>
    <scope>NUCLEOTIDE SEQUENCE [LARGE SCALE GENOMIC DNA]</scope>
    <source>
        <strain evidence="6">KCTC 52165</strain>
    </source>
</reference>
<dbReference type="Gene3D" id="3.40.50.720">
    <property type="entry name" value="NAD(P)-binding Rossmann-like Domain"/>
    <property type="match status" value="1"/>
</dbReference>
<evidence type="ECO:0000256" key="1">
    <source>
        <dbReference type="ARBA" id="ARBA00006484"/>
    </source>
</evidence>
<dbReference type="SMART" id="SM00822">
    <property type="entry name" value="PKS_KR"/>
    <property type="match status" value="1"/>
</dbReference>
<dbReference type="PRINTS" id="PR00081">
    <property type="entry name" value="GDHRDH"/>
</dbReference>
<dbReference type="PROSITE" id="PS00061">
    <property type="entry name" value="ADH_SHORT"/>
    <property type="match status" value="1"/>
</dbReference>
<evidence type="ECO:0000313" key="6">
    <source>
        <dbReference type="Proteomes" id="UP001595583"/>
    </source>
</evidence>
<gene>
    <name evidence="5" type="ORF">ACFOHJ_20185</name>
</gene>
<comment type="caution">
    <text evidence="5">The sequence shown here is derived from an EMBL/GenBank/DDBJ whole genome shotgun (WGS) entry which is preliminary data.</text>
</comment>
<dbReference type="CDD" id="cd05233">
    <property type="entry name" value="SDR_c"/>
    <property type="match status" value="1"/>
</dbReference>
<dbReference type="EMBL" id="JBHRTK010000024">
    <property type="protein sequence ID" value="MFC3208544.1"/>
    <property type="molecule type" value="Genomic_DNA"/>
</dbReference>
<dbReference type="Pfam" id="PF00106">
    <property type="entry name" value="adh_short"/>
    <property type="match status" value="1"/>
</dbReference>
<name>A0ABV7KHC7_9HYPH</name>
<dbReference type="PANTHER" id="PTHR42901:SF1">
    <property type="entry name" value="ALCOHOL DEHYDROGENASE"/>
    <property type="match status" value="1"/>
</dbReference>
<keyword evidence="6" id="KW-1185">Reference proteome</keyword>
<dbReference type="RefSeq" id="WP_378224019.1">
    <property type="nucleotide sequence ID" value="NZ_JBHRTK010000024.1"/>
</dbReference>
<evidence type="ECO:0000259" key="4">
    <source>
        <dbReference type="SMART" id="SM00822"/>
    </source>
</evidence>
<dbReference type="InterPro" id="IPR020904">
    <property type="entry name" value="Sc_DH/Rdtase_CS"/>
</dbReference>
<proteinExistence type="inferred from homology"/>
<evidence type="ECO:0000256" key="3">
    <source>
        <dbReference type="RuleBase" id="RU000363"/>
    </source>
</evidence>
<organism evidence="5 6">
    <name type="scientific">Aquamicrobium soli</name>
    <dbReference type="NCBI Taxonomy" id="1811518"/>
    <lineage>
        <taxon>Bacteria</taxon>
        <taxon>Pseudomonadati</taxon>
        <taxon>Pseudomonadota</taxon>
        <taxon>Alphaproteobacteria</taxon>
        <taxon>Hyphomicrobiales</taxon>
        <taxon>Phyllobacteriaceae</taxon>
        <taxon>Aquamicrobium</taxon>
    </lineage>
</organism>
<dbReference type="InterPro" id="IPR036291">
    <property type="entry name" value="NAD(P)-bd_dom_sf"/>
</dbReference>
<evidence type="ECO:0000256" key="2">
    <source>
        <dbReference type="ARBA" id="ARBA00023002"/>
    </source>
</evidence>
<dbReference type="SUPFAM" id="SSF51735">
    <property type="entry name" value="NAD(P)-binding Rossmann-fold domains"/>
    <property type="match status" value="1"/>
</dbReference>
<dbReference type="InterPro" id="IPR057326">
    <property type="entry name" value="KR_dom"/>
</dbReference>
<sequence>MGDPTLDLTNRIALVTGASRGIGYFIAKQMAAAGAHVIAVARTVGGLEELDDEIRAEREKTGKGEATLVPLDLVDMEGIDRLGGAIHERWGKLDILVANAGVLGVISPIGHVEAKTFERVMTINVTSTWRLIRSVDPLLRLSDAGRAIVLSSNAAHTAKAFWAPYAASKAAVETMTRSWAAETQNMALRVNAADPGATRTGMRAQAMPGEDPLTLPHASEIAAKILPMASPALTKTGLIYQAKHDRWVSYQLPA</sequence>
<dbReference type="InterPro" id="IPR002347">
    <property type="entry name" value="SDR_fam"/>
</dbReference>
<keyword evidence="2" id="KW-0560">Oxidoreductase</keyword>
<accession>A0ABV7KHC7</accession>
<dbReference type="PANTHER" id="PTHR42901">
    <property type="entry name" value="ALCOHOL DEHYDROGENASE"/>
    <property type="match status" value="1"/>
</dbReference>
<feature type="domain" description="Ketoreductase" evidence="4">
    <location>
        <begin position="11"/>
        <end position="196"/>
    </location>
</feature>
<evidence type="ECO:0000313" key="5">
    <source>
        <dbReference type="EMBL" id="MFC3208544.1"/>
    </source>
</evidence>
<protein>
    <submittedName>
        <fullName evidence="5">SDR family NAD(P)-dependent oxidoreductase</fullName>
    </submittedName>
</protein>
<dbReference type="PRINTS" id="PR00080">
    <property type="entry name" value="SDRFAMILY"/>
</dbReference>
<comment type="similarity">
    <text evidence="1 3">Belongs to the short-chain dehydrogenases/reductases (SDR) family.</text>
</comment>